<feature type="compositionally biased region" description="Polar residues" evidence="1">
    <location>
        <begin position="104"/>
        <end position="116"/>
    </location>
</feature>
<organism evidence="2 3">
    <name type="scientific">Sinosporangium album</name>
    <dbReference type="NCBI Taxonomy" id="504805"/>
    <lineage>
        <taxon>Bacteria</taxon>
        <taxon>Bacillati</taxon>
        <taxon>Actinomycetota</taxon>
        <taxon>Actinomycetes</taxon>
        <taxon>Streptosporangiales</taxon>
        <taxon>Streptosporangiaceae</taxon>
        <taxon>Sinosporangium</taxon>
    </lineage>
</organism>
<keyword evidence="3" id="KW-1185">Reference proteome</keyword>
<sequence length="116" mass="12468">MEANHSAILTELLKARGLFVTDRDDGSLNVRNPLHPHVREAVGAVNGSYLTDDGYELGEQGDEPATADRIAFLLGLPGAAGPHRAGLSAEARGDKRPAHRTRQLRQPQHNAEDPSS</sequence>
<name>A0A1G8KTW8_9ACTN</name>
<proteinExistence type="predicted"/>
<dbReference type="EMBL" id="FNCN01000055">
    <property type="protein sequence ID" value="SDI46955.1"/>
    <property type="molecule type" value="Genomic_DNA"/>
</dbReference>
<accession>A0A1G8KTW8</accession>
<feature type="region of interest" description="Disordered" evidence="1">
    <location>
        <begin position="81"/>
        <end position="116"/>
    </location>
</feature>
<reference evidence="2 3" key="1">
    <citation type="submission" date="2016-10" db="EMBL/GenBank/DDBJ databases">
        <authorList>
            <person name="de Groot N.N."/>
        </authorList>
    </citation>
    <scope>NUCLEOTIDE SEQUENCE [LARGE SCALE GENOMIC DNA]</scope>
    <source>
        <strain evidence="2 3">CPCC 201354</strain>
    </source>
</reference>
<gene>
    <name evidence="2" type="ORF">SAMN05421505_15512</name>
</gene>
<evidence type="ECO:0000313" key="2">
    <source>
        <dbReference type="EMBL" id="SDI46955.1"/>
    </source>
</evidence>
<dbReference type="AlphaFoldDB" id="A0A1G8KTW8"/>
<evidence type="ECO:0000313" key="3">
    <source>
        <dbReference type="Proteomes" id="UP000198923"/>
    </source>
</evidence>
<dbReference type="STRING" id="504805.SAMN05421505_15512"/>
<evidence type="ECO:0000256" key="1">
    <source>
        <dbReference type="SAM" id="MobiDB-lite"/>
    </source>
</evidence>
<protein>
    <submittedName>
        <fullName evidence="2">Uncharacterized protein</fullName>
    </submittedName>
</protein>
<dbReference type="Proteomes" id="UP000198923">
    <property type="component" value="Unassembled WGS sequence"/>
</dbReference>